<dbReference type="InterPro" id="IPR000477">
    <property type="entry name" value="RT_dom"/>
</dbReference>
<dbReference type="SUPFAM" id="SSF56672">
    <property type="entry name" value="DNA/RNA polymerases"/>
    <property type="match status" value="1"/>
</dbReference>
<dbReference type="GO" id="GO:0071897">
    <property type="term" value="P:DNA biosynthetic process"/>
    <property type="evidence" value="ECO:0007669"/>
    <property type="project" value="UniProtKB-ARBA"/>
</dbReference>
<reference evidence="2" key="1">
    <citation type="submission" date="2015-11" db="EMBL/GenBank/DDBJ databases">
        <title>De novo transcriptome assembly of four potential Pierce s Disease insect vectors from Arizona vineyards.</title>
        <authorList>
            <person name="Tassone E.E."/>
        </authorList>
    </citation>
    <scope>NUCLEOTIDE SEQUENCE</scope>
</reference>
<dbReference type="Gene3D" id="3.60.10.10">
    <property type="entry name" value="Endonuclease/exonuclease/phosphatase"/>
    <property type="match status" value="1"/>
</dbReference>
<dbReference type="Pfam" id="PF00078">
    <property type="entry name" value="RVT_1"/>
    <property type="match status" value="1"/>
</dbReference>
<sequence length="903" mass="101448">MDYSLVASYCRQSHRKGGVAIYSLTNISNDVECINVIDYCEELVCEMSAVKVTIDKKRHFYVLGVYRPPQASLDWALTLLTGALGALPCTKSGICIVGDFNVNNLIPSRDNSAFCEVLATFDITRLPLPPTRVTNTSATSIDIVCTNLNNDIVLVEVAESGLSDHTGQFCNIDIPLQKNNSLKTNRRQFHSDNLKNLKDLLQIQSWGRVYQATTAEDAYTNFTDTLTTALDITCPKKSTHTQKKRHNNHGLNNPEASRLRQDFILAHEKFQKSGREEDRVDAFNKKRNYDLKLRTLRREANEHIIAESNNKTKAIWNVINSERLSKKERSGSTWQLNIAGKTIEDPDKLCDHFNHFFTNIAEQTLMQHTQSRAIVVDNTSFLGTPLTDWRPASYNEVFNTITSLKSTSSCGIDDMSAKLLKFCINEVCGPLTDIINKSLTQGIFPSKLKTSKVYPLHKQGSKKELQNFRPISLVPTASKILEKIILTRILDHLNVNNLLPDRQHGFIPGRSTTSALTDLIEQVIDNLDQGNTVTSVFLDLSKAFDCLSHDLIVNKIKSLGFEGTPVKWFQSFLTGREQIVELKQNLDGSEKVGKSNPLSIKRGVPQGSVLGPVLFVLFTADLPKYLGNISYPIMYADDTVLVTCGNSTEDLDINTYISVCMAQQYCSNNDLVFNTAKTKYLAYGRLKDSLTEPPDLQRVDDTKHLGLTLDHCLSWNSHTDHLCSRLSTAIFGLKRIKTIGTRDAIQTAYYALFESHIRYGITLWGGSSAGNLHRILVLQKRAVRIMAGLQPQESCREAFKSLKILTVVSLYIIEVIIHASKGNLPKVAEVHGHNTRGANNLALPAHRTTLFTKKPSFSGARFYNMLPENFKKCDSKTLKKKLHHWMIDRTFYTIDEFLDSLNT</sequence>
<evidence type="ECO:0000313" key="2">
    <source>
        <dbReference type="EMBL" id="JAS59659.1"/>
    </source>
</evidence>
<dbReference type="InterPro" id="IPR036691">
    <property type="entry name" value="Endo/exonu/phosph_ase_sf"/>
</dbReference>
<name>A0A1B6GB31_9HEMI</name>
<dbReference type="CDD" id="cd01650">
    <property type="entry name" value="RT_nLTR_like"/>
    <property type="match status" value="1"/>
</dbReference>
<protein>
    <recommendedName>
        <fullName evidence="1">Reverse transcriptase domain-containing protein</fullName>
    </recommendedName>
</protein>
<dbReference type="PANTHER" id="PTHR33332">
    <property type="entry name" value="REVERSE TRANSCRIPTASE DOMAIN-CONTAINING PROTEIN"/>
    <property type="match status" value="1"/>
</dbReference>
<evidence type="ECO:0000259" key="1">
    <source>
        <dbReference type="PROSITE" id="PS50878"/>
    </source>
</evidence>
<accession>A0A1B6GB31</accession>
<proteinExistence type="predicted"/>
<dbReference type="AlphaFoldDB" id="A0A1B6GB31"/>
<dbReference type="InterPro" id="IPR043502">
    <property type="entry name" value="DNA/RNA_pol_sf"/>
</dbReference>
<feature type="domain" description="Reverse transcriptase" evidence="1">
    <location>
        <begin position="437"/>
        <end position="709"/>
    </location>
</feature>
<organism evidence="2">
    <name type="scientific">Cuerna arida</name>
    <dbReference type="NCBI Taxonomy" id="1464854"/>
    <lineage>
        <taxon>Eukaryota</taxon>
        <taxon>Metazoa</taxon>
        <taxon>Ecdysozoa</taxon>
        <taxon>Arthropoda</taxon>
        <taxon>Hexapoda</taxon>
        <taxon>Insecta</taxon>
        <taxon>Pterygota</taxon>
        <taxon>Neoptera</taxon>
        <taxon>Paraneoptera</taxon>
        <taxon>Hemiptera</taxon>
        <taxon>Auchenorrhyncha</taxon>
        <taxon>Membracoidea</taxon>
        <taxon>Cicadellidae</taxon>
        <taxon>Cicadellinae</taxon>
        <taxon>Proconiini</taxon>
        <taxon>Cuerna</taxon>
    </lineage>
</organism>
<dbReference type="SUPFAM" id="SSF56219">
    <property type="entry name" value="DNase I-like"/>
    <property type="match status" value="1"/>
</dbReference>
<gene>
    <name evidence="2" type="ORF">g.982</name>
</gene>
<dbReference type="PROSITE" id="PS50878">
    <property type="entry name" value="RT_POL"/>
    <property type="match status" value="1"/>
</dbReference>
<dbReference type="EMBL" id="GECZ01010110">
    <property type="protein sequence ID" value="JAS59659.1"/>
    <property type="molecule type" value="Transcribed_RNA"/>
</dbReference>